<feature type="compositionally biased region" description="Polar residues" evidence="1">
    <location>
        <begin position="63"/>
        <end position="76"/>
    </location>
</feature>
<feature type="non-terminal residue" evidence="2">
    <location>
        <position position="76"/>
    </location>
</feature>
<gene>
    <name evidence="2" type="ORF">SARC_08669</name>
</gene>
<dbReference type="GeneID" id="25909173"/>
<accession>A0A0L0FQD4</accession>
<name>A0A0L0FQD4_9EUKA</name>
<feature type="compositionally biased region" description="Basic and acidic residues" evidence="1">
    <location>
        <begin position="40"/>
        <end position="54"/>
    </location>
</feature>
<reference evidence="2 3" key="1">
    <citation type="submission" date="2011-02" db="EMBL/GenBank/DDBJ databases">
        <title>The Genome Sequence of Sphaeroforma arctica JP610.</title>
        <authorList>
            <consortium name="The Broad Institute Genome Sequencing Platform"/>
            <person name="Russ C."/>
            <person name="Cuomo C."/>
            <person name="Young S.K."/>
            <person name="Zeng Q."/>
            <person name="Gargeya S."/>
            <person name="Alvarado L."/>
            <person name="Berlin A."/>
            <person name="Chapman S.B."/>
            <person name="Chen Z."/>
            <person name="Freedman E."/>
            <person name="Gellesch M."/>
            <person name="Goldberg J."/>
            <person name="Griggs A."/>
            <person name="Gujja S."/>
            <person name="Heilman E."/>
            <person name="Heiman D."/>
            <person name="Howarth C."/>
            <person name="Mehta T."/>
            <person name="Neiman D."/>
            <person name="Pearson M."/>
            <person name="Roberts A."/>
            <person name="Saif S."/>
            <person name="Shea T."/>
            <person name="Shenoy N."/>
            <person name="Sisk P."/>
            <person name="Stolte C."/>
            <person name="Sykes S."/>
            <person name="White J."/>
            <person name="Yandava C."/>
            <person name="Burger G."/>
            <person name="Gray M.W."/>
            <person name="Holland P.W.H."/>
            <person name="King N."/>
            <person name="Lang F.B.F."/>
            <person name="Roger A.J."/>
            <person name="Ruiz-Trillo I."/>
            <person name="Haas B."/>
            <person name="Nusbaum C."/>
            <person name="Birren B."/>
        </authorList>
    </citation>
    <scope>NUCLEOTIDE SEQUENCE [LARGE SCALE GENOMIC DNA]</scope>
    <source>
        <strain evidence="2 3">JP610</strain>
    </source>
</reference>
<dbReference type="EMBL" id="KQ242397">
    <property type="protein sequence ID" value="KNC78914.1"/>
    <property type="molecule type" value="Genomic_DNA"/>
</dbReference>
<protein>
    <submittedName>
        <fullName evidence="2">Uncharacterized protein</fullName>
    </submittedName>
</protein>
<proteinExistence type="predicted"/>
<organism evidence="2 3">
    <name type="scientific">Sphaeroforma arctica JP610</name>
    <dbReference type="NCBI Taxonomy" id="667725"/>
    <lineage>
        <taxon>Eukaryota</taxon>
        <taxon>Ichthyosporea</taxon>
        <taxon>Ichthyophonida</taxon>
        <taxon>Sphaeroforma</taxon>
    </lineage>
</organism>
<evidence type="ECO:0000313" key="3">
    <source>
        <dbReference type="Proteomes" id="UP000054560"/>
    </source>
</evidence>
<dbReference type="Proteomes" id="UP000054560">
    <property type="component" value="Unassembled WGS sequence"/>
</dbReference>
<keyword evidence="3" id="KW-1185">Reference proteome</keyword>
<feature type="region of interest" description="Disordered" evidence="1">
    <location>
        <begin position="1"/>
        <end position="76"/>
    </location>
</feature>
<sequence>MLFNAQMKSFAEGAKAQKLRDKALKMTVDAPPDSNTTSGNERKSVAESRREFLQARRAGGKKSPSSQVTSGEDSAK</sequence>
<dbReference type="AlphaFoldDB" id="A0A0L0FQD4"/>
<evidence type="ECO:0000256" key="1">
    <source>
        <dbReference type="SAM" id="MobiDB-lite"/>
    </source>
</evidence>
<evidence type="ECO:0000313" key="2">
    <source>
        <dbReference type="EMBL" id="KNC78914.1"/>
    </source>
</evidence>
<dbReference type="RefSeq" id="XP_014152816.1">
    <property type="nucleotide sequence ID" value="XM_014297341.1"/>
</dbReference>